<dbReference type="PANTHER" id="PTHR38342:SF2">
    <property type="entry name" value="INNER MEMBRANE OR EXPORTED"/>
    <property type="match status" value="1"/>
</dbReference>
<dbReference type="Pfam" id="PF03625">
    <property type="entry name" value="DUF302"/>
    <property type="match status" value="2"/>
</dbReference>
<name>A0ABW5SFR3_9FLAO</name>
<gene>
    <name evidence="2" type="ORF">ACFSQ0_08175</name>
</gene>
<evidence type="ECO:0000313" key="2">
    <source>
        <dbReference type="EMBL" id="MFD2697964.1"/>
    </source>
</evidence>
<dbReference type="CDD" id="cd14797">
    <property type="entry name" value="DUF302"/>
    <property type="match status" value="2"/>
</dbReference>
<dbReference type="InterPro" id="IPR005180">
    <property type="entry name" value="DUF302"/>
</dbReference>
<keyword evidence="3" id="KW-1185">Reference proteome</keyword>
<evidence type="ECO:0000259" key="1">
    <source>
        <dbReference type="Pfam" id="PF03625"/>
    </source>
</evidence>
<dbReference type="SUPFAM" id="SSF103247">
    <property type="entry name" value="TT1751-like"/>
    <property type="match status" value="2"/>
</dbReference>
<dbReference type="EMBL" id="JBHULZ010000041">
    <property type="protein sequence ID" value="MFD2697964.1"/>
    <property type="molecule type" value="Genomic_DNA"/>
</dbReference>
<evidence type="ECO:0000313" key="3">
    <source>
        <dbReference type="Proteomes" id="UP001597357"/>
    </source>
</evidence>
<sequence length="307" mass="34495">MKKKIGLFLLVAICLTACKNKNQEEQWPPQQERLKAIGISYTQQKGEVEEAYQKLKSTLRKNSAIGIIAESDYAQEAAQERIDLAPEKIIFFGNPNLGTPLMQANQLAGLNLPQKILFFQDGEEFVTAYNSTNYLGARFGIKNTPSLNQMSDALERLVENAAGQTVVHTRKQHVKLLEGIITNRSKQSFTKTKNTLLKSIHDNQKLELIASLDHQANAASVGMSLRPTYVLMVSYPEISSRMLRDNALLGLDLPHKILVWENAKGRVFVSYNAIDFIAKRQGIEINASYKDQIERLLHQLVETATKP</sequence>
<protein>
    <submittedName>
        <fullName evidence="2">DUF302 domain-containing protein</fullName>
    </submittedName>
</protein>
<accession>A0ABW5SFR3</accession>
<reference evidence="3" key="1">
    <citation type="journal article" date="2019" name="Int. J. Syst. Evol. Microbiol.">
        <title>The Global Catalogue of Microorganisms (GCM) 10K type strain sequencing project: providing services to taxonomists for standard genome sequencing and annotation.</title>
        <authorList>
            <consortium name="The Broad Institute Genomics Platform"/>
            <consortium name="The Broad Institute Genome Sequencing Center for Infectious Disease"/>
            <person name="Wu L."/>
            <person name="Ma J."/>
        </authorList>
    </citation>
    <scope>NUCLEOTIDE SEQUENCE [LARGE SCALE GENOMIC DNA]</scope>
    <source>
        <strain evidence="3">KCTC 42255</strain>
    </source>
</reference>
<dbReference type="Proteomes" id="UP001597357">
    <property type="component" value="Unassembled WGS sequence"/>
</dbReference>
<proteinExistence type="predicted"/>
<dbReference type="RefSeq" id="WP_379046750.1">
    <property type="nucleotide sequence ID" value="NZ_JBHULZ010000041.1"/>
</dbReference>
<dbReference type="InterPro" id="IPR035923">
    <property type="entry name" value="TT1751-like_sf"/>
</dbReference>
<feature type="domain" description="DUF302" evidence="1">
    <location>
        <begin position="74"/>
        <end position="130"/>
    </location>
</feature>
<dbReference type="PANTHER" id="PTHR38342">
    <property type="entry name" value="SLR5037 PROTEIN"/>
    <property type="match status" value="1"/>
</dbReference>
<organism evidence="2 3">
    <name type="scientific">Mesonia sediminis</name>
    <dbReference type="NCBI Taxonomy" id="1703946"/>
    <lineage>
        <taxon>Bacteria</taxon>
        <taxon>Pseudomonadati</taxon>
        <taxon>Bacteroidota</taxon>
        <taxon>Flavobacteriia</taxon>
        <taxon>Flavobacteriales</taxon>
        <taxon>Flavobacteriaceae</taxon>
        <taxon>Mesonia</taxon>
    </lineage>
</organism>
<feature type="domain" description="DUF302" evidence="1">
    <location>
        <begin position="212"/>
        <end position="272"/>
    </location>
</feature>
<comment type="caution">
    <text evidence="2">The sequence shown here is derived from an EMBL/GenBank/DDBJ whole genome shotgun (WGS) entry which is preliminary data.</text>
</comment>
<dbReference type="Gene3D" id="3.30.310.70">
    <property type="entry name" value="TT1751-like domain"/>
    <property type="match status" value="2"/>
</dbReference>